<sequence>MAEPLPDTPPDTPSAVDRIDAAIARIETAIAARAAAGDALARRHAALKARMAEAVSALDDVIARGTPA</sequence>
<organism evidence="1 2">
    <name type="scientific">Sphingomonas melonis</name>
    <dbReference type="NCBI Taxonomy" id="152682"/>
    <lineage>
        <taxon>Bacteria</taxon>
        <taxon>Pseudomonadati</taxon>
        <taxon>Pseudomonadota</taxon>
        <taxon>Alphaproteobacteria</taxon>
        <taxon>Sphingomonadales</taxon>
        <taxon>Sphingomonadaceae</taxon>
        <taxon>Sphingomonas</taxon>
    </lineage>
</organism>
<dbReference type="Proteomes" id="UP000033203">
    <property type="component" value="Unassembled WGS sequence"/>
</dbReference>
<gene>
    <name evidence="1" type="ORF">SR41_05300</name>
</gene>
<proteinExistence type="predicted"/>
<dbReference type="PATRIC" id="fig|1549858.7.peg.3074"/>
<evidence type="ECO:0000313" key="2">
    <source>
        <dbReference type="Proteomes" id="UP000033203"/>
    </source>
</evidence>
<dbReference type="AlphaFoldDB" id="A0A0D1MFI9"/>
<comment type="caution">
    <text evidence="1">The sequence shown here is derived from an EMBL/GenBank/DDBJ whole genome shotgun (WGS) entry which is preliminary data.</text>
</comment>
<accession>A0A0D1MFI9</accession>
<evidence type="ECO:0000313" key="1">
    <source>
        <dbReference type="EMBL" id="KIU29182.1"/>
    </source>
</evidence>
<dbReference type="EMBL" id="JXTP01000019">
    <property type="protein sequence ID" value="KIU29182.1"/>
    <property type="molecule type" value="Genomic_DNA"/>
</dbReference>
<dbReference type="GeneID" id="93798266"/>
<dbReference type="RefSeq" id="WP_017979197.1">
    <property type="nucleotide sequence ID" value="NZ_CP023705.1"/>
</dbReference>
<reference evidence="1 2" key="1">
    <citation type="submission" date="2015-01" db="EMBL/GenBank/DDBJ databases">
        <title>Genome of Sphingomonas taxi strain 30a.</title>
        <authorList>
            <person name="Eevers N."/>
            <person name="Van Hamme J."/>
            <person name="Bottos E."/>
            <person name="Weyens N."/>
            <person name="Vangronsveld J."/>
        </authorList>
    </citation>
    <scope>NUCLEOTIDE SEQUENCE [LARGE SCALE GENOMIC DNA]</scope>
    <source>
        <strain evidence="1 2">30a</strain>
    </source>
</reference>
<name>A0A0D1MFI9_9SPHN</name>
<protein>
    <submittedName>
        <fullName evidence="1">Uncharacterized protein</fullName>
    </submittedName>
</protein>